<protein>
    <submittedName>
        <fullName evidence="3">3-oxoacid CoA-transferase subunit A</fullName>
    </submittedName>
</protein>
<organism evidence="3 4">
    <name type="scientific">Microvirga tunisiensis</name>
    <dbReference type="NCBI Taxonomy" id="2108360"/>
    <lineage>
        <taxon>Bacteria</taxon>
        <taxon>Pseudomonadati</taxon>
        <taxon>Pseudomonadota</taxon>
        <taxon>Alphaproteobacteria</taxon>
        <taxon>Hyphomicrobiales</taxon>
        <taxon>Methylobacteriaceae</taxon>
        <taxon>Microvirga</taxon>
    </lineage>
</organism>
<dbReference type="PANTHER" id="PTHR13707">
    <property type="entry name" value="KETOACID-COENZYME A TRANSFERASE"/>
    <property type="match status" value="1"/>
</dbReference>
<dbReference type="PROSITE" id="PS01273">
    <property type="entry name" value="COA_TRANSF_1"/>
    <property type="match status" value="1"/>
</dbReference>
<evidence type="ECO:0000256" key="2">
    <source>
        <dbReference type="ARBA" id="ARBA00022679"/>
    </source>
</evidence>
<proteinExistence type="inferred from homology"/>
<dbReference type="InterPro" id="IPR037171">
    <property type="entry name" value="NagB/RpiA_transferase-like"/>
</dbReference>
<dbReference type="OrthoDB" id="9777193at2"/>
<dbReference type="GO" id="GO:0008410">
    <property type="term" value="F:CoA-transferase activity"/>
    <property type="evidence" value="ECO:0007669"/>
    <property type="project" value="InterPro"/>
</dbReference>
<dbReference type="SUPFAM" id="SSF100950">
    <property type="entry name" value="NagB/RpiA/CoA transferase-like"/>
    <property type="match status" value="1"/>
</dbReference>
<dbReference type="Gene3D" id="3.40.1080.10">
    <property type="entry name" value="Glutaconate Coenzyme A-transferase"/>
    <property type="match status" value="1"/>
</dbReference>
<dbReference type="InterPro" id="IPR012792">
    <property type="entry name" value="3-oxoacid_CoA-transf_A"/>
</dbReference>
<dbReference type="RefSeq" id="WP_152708666.1">
    <property type="nucleotide sequence ID" value="NZ_VOSJ01000001.1"/>
</dbReference>
<name>A0A5N7MA37_9HYPH</name>
<dbReference type="SMART" id="SM00882">
    <property type="entry name" value="CoA_trans"/>
    <property type="match status" value="1"/>
</dbReference>
<dbReference type="NCBIfam" id="TIGR02429">
    <property type="entry name" value="pcaI_scoA_fam"/>
    <property type="match status" value="1"/>
</dbReference>
<evidence type="ECO:0000313" key="3">
    <source>
        <dbReference type="EMBL" id="MPR23763.1"/>
    </source>
</evidence>
<gene>
    <name evidence="3" type="ORF">FS320_00650</name>
</gene>
<evidence type="ECO:0000256" key="1">
    <source>
        <dbReference type="ARBA" id="ARBA00005612"/>
    </source>
</evidence>
<dbReference type="PANTHER" id="PTHR13707:SF60">
    <property type="entry name" value="ACETATE COA-TRANSFERASE SUBUNIT ALPHA"/>
    <property type="match status" value="1"/>
</dbReference>
<reference evidence="3 4" key="1">
    <citation type="journal article" date="2019" name="Syst. Appl. Microbiol.">
        <title>Microvirga tunisiensis sp. nov., a root nodule symbiotic bacterium isolated from Lupinus micranthus and L. luteus grown in Northern Tunisia.</title>
        <authorList>
            <person name="Msaddak A."/>
            <person name="Rejili M."/>
            <person name="Duran D."/>
            <person name="Mars M."/>
            <person name="Palacios J.M."/>
            <person name="Ruiz-Argueso T."/>
            <person name="Rey L."/>
            <person name="Imperial J."/>
        </authorList>
    </citation>
    <scope>NUCLEOTIDE SEQUENCE [LARGE SCALE GENOMIC DNA]</scope>
    <source>
        <strain evidence="3 4">Lmie10</strain>
    </source>
</reference>
<sequence>MRSAITPAAAAELVPDGATVMVGGFMGVGSPHRVISALVARGVRNLTVIVNDTARPGVGVGKLISAGCVARVIASHIGTNPETQRLMLSGEIRVELVPQGTLAERIRAGGAGLGGVLTATGLGTVAGEGRMVVQVDGHDFLVEPALKADIALVAARSADYIGNLVYSLTARNFNPLMAMAATTTIAEANEVVPLGVLSPDVIHTPGVLIDYLVERPQLI</sequence>
<dbReference type="InterPro" id="IPR004163">
    <property type="entry name" value="CoA_transf_BS"/>
</dbReference>
<dbReference type="InterPro" id="IPR004165">
    <property type="entry name" value="CoA_trans_fam_I"/>
</dbReference>
<evidence type="ECO:0000313" key="4">
    <source>
        <dbReference type="Proteomes" id="UP000403266"/>
    </source>
</evidence>
<keyword evidence="2 3" id="KW-0808">Transferase</keyword>
<dbReference type="EMBL" id="VOSK01000001">
    <property type="protein sequence ID" value="MPR23763.1"/>
    <property type="molecule type" value="Genomic_DNA"/>
</dbReference>
<comment type="caution">
    <text evidence="3">The sequence shown here is derived from an EMBL/GenBank/DDBJ whole genome shotgun (WGS) entry which is preliminary data.</text>
</comment>
<dbReference type="AlphaFoldDB" id="A0A5N7MA37"/>
<accession>A0A5N7MA37</accession>
<dbReference type="Pfam" id="PF01144">
    <property type="entry name" value="CoA_trans"/>
    <property type="match status" value="1"/>
</dbReference>
<dbReference type="Proteomes" id="UP000403266">
    <property type="component" value="Unassembled WGS sequence"/>
</dbReference>
<comment type="similarity">
    <text evidence="1">Belongs to the 3-oxoacid CoA-transferase subunit A family.</text>
</comment>
<keyword evidence="4" id="KW-1185">Reference proteome</keyword>